<organism evidence="4 5">
    <name type="scientific">Sphingobium amiense</name>
    <dbReference type="NCBI Taxonomy" id="135719"/>
    <lineage>
        <taxon>Bacteria</taxon>
        <taxon>Pseudomonadati</taxon>
        <taxon>Pseudomonadota</taxon>
        <taxon>Alphaproteobacteria</taxon>
        <taxon>Sphingomonadales</taxon>
        <taxon>Sphingomonadaceae</taxon>
        <taxon>Sphingobium</taxon>
    </lineage>
</organism>
<feature type="domain" description="HTH araC/xylS-type" evidence="3">
    <location>
        <begin position="216"/>
        <end position="314"/>
    </location>
</feature>
<dbReference type="InterPro" id="IPR029062">
    <property type="entry name" value="Class_I_gatase-like"/>
</dbReference>
<dbReference type="SUPFAM" id="SSF46689">
    <property type="entry name" value="Homeodomain-like"/>
    <property type="match status" value="2"/>
</dbReference>
<dbReference type="Proteomes" id="UP000279959">
    <property type="component" value="Chromosome"/>
</dbReference>
<dbReference type="SUPFAM" id="SSF52317">
    <property type="entry name" value="Class I glutamine amidotransferase-like"/>
    <property type="match status" value="1"/>
</dbReference>
<evidence type="ECO:0000256" key="1">
    <source>
        <dbReference type="ARBA" id="ARBA00023015"/>
    </source>
</evidence>
<evidence type="ECO:0000259" key="3">
    <source>
        <dbReference type="PROSITE" id="PS01124"/>
    </source>
</evidence>
<evidence type="ECO:0000313" key="4">
    <source>
        <dbReference type="EMBL" id="BBD97226.1"/>
    </source>
</evidence>
<accession>A0A494W1M2</accession>
<proteinExistence type="predicted"/>
<name>A0A494W1M2_9SPHN</name>
<dbReference type="PANTHER" id="PTHR43130">
    <property type="entry name" value="ARAC-FAMILY TRANSCRIPTIONAL REGULATOR"/>
    <property type="match status" value="1"/>
</dbReference>
<dbReference type="Gene3D" id="3.40.50.880">
    <property type="match status" value="1"/>
</dbReference>
<dbReference type="GO" id="GO:0043565">
    <property type="term" value="F:sequence-specific DNA binding"/>
    <property type="evidence" value="ECO:0007669"/>
    <property type="project" value="InterPro"/>
</dbReference>
<protein>
    <submittedName>
        <fullName evidence="4">GlxA family transcriptional regulator</fullName>
    </submittedName>
</protein>
<dbReference type="GO" id="GO:0003700">
    <property type="term" value="F:DNA-binding transcription factor activity"/>
    <property type="evidence" value="ECO:0007669"/>
    <property type="project" value="InterPro"/>
</dbReference>
<dbReference type="Gene3D" id="1.10.10.60">
    <property type="entry name" value="Homeodomain-like"/>
    <property type="match status" value="1"/>
</dbReference>
<dbReference type="EMBL" id="AP018664">
    <property type="protein sequence ID" value="BBD97226.1"/>
    <property type="molecule type" value="Genomic_DNA"/>
</dbReference>
<dbReference type="Pfam" id="PF01965">
    <property type="entry name" value="DJ-1_PfpI"/>
    <property type="match status" value="1"/>
</dbReference>
<evidence type="ECO:0000256" key="2">
    <source>
        <dbReference type="ARBA" id="ARBA00023163"/>
    </source>
</evidence>
<dbReference type="SMART" id="SM00342">
    <property type="entry name" value="HTH_ARAC"/>
    <property type="match status" value="1"/>
</dbReference>
<dbReference type="PANTHER" id="PTHR43130:SF3">
    <property type="entry name" value="HTH-TYPE TRANSCRIPTIONAL REGULATOR RV1931C"/>
    <property type="match status" value="1"/>
</dbReference>
<keyword evidence="5" id="KW-1185">Reference proteome</keyword>
<sequence length="322" mass="35220">MQTMTKVVGIVLYDHFQLLDASGPIAAFEIANEMVPGAYRLITISIHGGRVGSSSGLGVDSISFDEVDRLDTVLVVGGSGGPEVEKCPESMAFLRKCAAQAHHLCSVCSGAFLLAAAGVLEGRRVTTHWRLADELQKRYPQLKVEVDRIYVRDGSIWTSGGVSAGIDLALALIADDLGEQVARQVAQDMVVYYRRPGGQSQFSALAELSGEESIFSSLLEWIRSHLSERLTVEQMADHVAMSPRNFSRAFARAIGVSPAKAVERLRLEAARERVENSREPIEQVAAATGFSDPERMRRAFIRAFGQPPQGLRRARHREQTDA</sequence>
<dbReference type="KEGG" id="sami:SAMIE_1007270"/>
<dbReference type="Pfam" id="PF12833">
    <property type="entry name" value="HTH_18"/>
    <property type="match status" value="1"/>
</dbReference>
<dbReference type="AlphaFoldDB" id="A0A494W1M2"/>
<keyword evidence="2" id="KW-0804">Transcription</keyword>
<evidence type="ECO:0000313" key="5">
    <source>
        <dbReference type="Proteomes" id="UP000279959"/>
    </source>
</evidence>
<dbReference type="PROSITE" id="PS01124">
    <property type="entry name" value="HTH_ARAC_FAMILY_2"/>
    <property type="match status" value="1"/>
</dbReference>
<dbReference type="CDD" id="cd03137">
    <property type="entry name" value="GATase1_AraC_1"/>
    <property type="match status" value="1"/>
</dbReference>
<reference evidence="4 5" key="1">
    <citation type="submission" date="2018-05" db="EMBL/GenBank/DDBJ databases">
        <title>Complete Genome Sequence of the Nonylphenol-Degrading Bacterium Sphingobium amiense DSM 16289T.</title>
        <authorList>
            <person name="Ootsuka M."/>
            <person name="Nishizawa T."/>
            <person name="Ohta H."/>
        </authorList>
    </citation>
    <scope>NUCLEOTIDE SEQUENCE [LARGE SCALE GENOMIC DNA]</scope>
    <source>
        <strain evidence="4 5">DSM 16289</strain>
    </source>
</reference>
<gene>
    <name evidence="4" type="ORF">SAMIE_1007270</name>
</gene>
<dbReference type="InterPro" id="IPR002818">
    <property type="entry name" value="DJ-1/PfpI"/>
</dbReference>
<keyword evidence="1" id="KW-0805">Transcription regulation</keyword>
<dbReference type="InterPro" id="IPR018060">
    <property type="entry name" value="HTH_AraC"/>
</dbReference>
<dbReference type="InterPro" id="IPR052158">
    <property type="entry name" value="INH-QAR"/>
</dbReference>
<dbReference type="InterPro" id="IPR009057">
    <property type="entry name" value="Homeodomain-like_sf"/>
</dbReference>